<dbReference type="Pfam" id="PF13416">
    <property type="entry name" value="SBP_bac_8"/>
    <property type="match status" value="1"/>
</dbReference>
<accession>A0A1C3UGF4</accession>
<reference evidence="7" key="1">
    <citation type="submission" date="2016-08" db="EMBL/GenBank/DDBJ databases">
        <authorList>
            <person name="Varghese N."/>
            <person name="Submissions Spin"/>
        </authorList>
    </citation>
    <scope>NUCLEOTIDE SEQUENCE [LARGE SCALE GENOMIC DNA]</scope>
    <source>
        <strain evidence="7">P1-7</strain>
    </source>
</reference>
<proteinExistence type="inferred from homology"/>
<organism evidence="6 7">
    <name type="scientific">Rhizobium lusitanum</name>
    <dbReference type="NCBI Taxonomy" id="293958"/>
    <lineage>
        <taxon>Bacteria</taxon>
        <taxon>Pseudomonadati</taxon>
        <taxon>Pseudomonadota</taxon>
        <taxon>Alphaproteobacteria</taxon>
        <taxon>Hyphomicrobiales</taxon>
        <taxon>Rhizobiaceae</taxon>
        <taxon>Rhizobium/Agrobacterium group</taxon>
        <taxon>Rhizobium</taxon>
    </lineage>
</organism>
<feature type="signal peptide" evidence="5">
    <location>
        <begin position="1"/>
        <end position="23"/>
    </location>
</feature>
<evidence type="ECO:0000256" key="2">
    <source>
        <dbReference type="ARBA" id="ARBA00022448"/>
    </source>
</evidence>
<evidence type="ECO:0000256" key="1">
    <source>
        <dbReference type="ARBA" id="ARBA00008520"/>
    </source>
</evidence>
<dbReference type="GO" id="GO:1901982">
    <property type="term" value="F:maltose binding"/>
    <property type="evidence" value="ECO:0007669"/>
    <property type="project" value="TreeGrafter"/>
</dbReference>
<dbReference type="InterPro" id="IPR006059">
    <property type="entry name" value="SBP"/>
</dbReference>
<dbReference type="GO" id="GO:0055052">
    <property type="term" value="C:ATP-binding cassette (ABC) transporter complex, substrate-binding subunit-containing"/>
    <property type="evidence" value="ECO:0007669"/>
    <property type="project" value="TreeGrafter"/>
</dbReference>
<dbReference type="GO" id="GO:0015768">
    <property type="term" value="P:maltose transport"/>
    <property type="evidence" value="ECO:0007669"/>
    <property type="project" value="TreeGrafter"/>
</dbReference>
<evidence type="ECO:0000313" key="6">
    <source>
        <dbReference type="EMBL" id="SCB14551.1"/>
    </source>
</evidence>
<dbReference type="SUPFAM" id="SSF53850">
    <property type="entry name" value="Periplasmic binding protein-like II"/>
    <property type="match status" value="1"/>
</dbReference>
<evidence type="ECO:0000256" key="5">
    <source>
        <dbReference type="SAM" id="SignalP"/>
    </source>
</evidence>
<dbReference type="GO" id="GO:0042956">
    <property type="term" value="P:maltodextrin transmembrane transport"/>
    <property type="evidence" value="ECO:0007669"/>
    <property type="project" value="TreeGrafter"/>
</dbReference>
<dbReference type="PANTHER" id="PTHR30061">
    <property type="entry name" value="MALTOSE-BINDING PERIPLASMIC PROTEIN"/>
    <property type="match status" value="1"/>
</dbReference>
<keyword evidence="4" id="KW-0574">Periplasm</keyword>
<dbReference type="AlphaFoldDB" id="A0A1C3UGF4"/>
<dbReference type="Proteomes" id="UP000199205">
    <property type="component" value="Unassembled WGS sequence"/>
</dbReference>
<dbReference type="PANTHER" id="PTHR30061:SF50">
    <property type="entry name" value="MALTOSE_MALTODEXTRIN-BINDING PERIPLASMIC PROTEIN"/>
    <property type="match status" value="1"/>
</dbReference>
<dbReference type="Gene3D" id="3.40.190.10">
    <property type="entry name" value="Periplasmic binding protein-like II"/>
    <property type="match status" value="2"/>
</dbReference>
<keyword evidence="6" id="KW-0762">Sugar transport</keyword>
<name>A0A1C3UGF4_9HYPH</name>
<dbReference type="OrthoDB" id="9795569at2"/>
<evidence type="ECO:0000313" key="7">
    <source>
        <dbReference type="Proteomes" id="UP000199205"/>
    </source>
</evidence>
<feature type="chain" id="PRO_5008683109" evidence="5">
    <location>
        <begin position="24"/>
        <end position="432"/>
    </location>
</feature>
<dbReference type="RefSeq" id="WP_092573158.1">
    <property type="nucleotide sequence ID" value="NZ_FMAF01000002.1"/>
</dbReference>
<evidence type="ECO:0000256" key="4">
    <source>
        <dbReference type="ARBA" id="ARBA00022764"/>
    </source>
</evidence>
<gene>
    <name evidence="6" type="ORF">GA0061101_102350</name>
</gene>
<evidence type="ECO:0000256" key="3">
    <source>
        <dbReference type="ARBA" id="ARBA00022729"/>
    </source>
</evidence>
<dbReference type="EMBL" id="FMAF01000002">
    <property type="protein sequence ID" value="SCB14551.1"/>
    <property type="molecule type" value="Genomic_DNA"/>
</dbReference>
<protein>
    <submittedName>
        <fullName evidence="6">Multiple sugar transport system substrate-binding protein</fullName>
    </submittedName>
</protein>
<keyword evidence="2" id="KW-0813">Transport</keyword>
<keyword evidence="3 5" id="KW-0732">Signal</keyword>
<comment type="similarity">
    <text evidence="1">Belongs to the bacterial solute-binding protein 1 family.</text>
</comment>
<sequence length="432" mass="47181">MIRATVSALALGSALLSVHAVFAQELATKDRIGLADAPKTLVVRLTNDSPNNADPAIADGYRKLFVDFIKKHPDWKLQLQFMSTDIGTEQAKMLEQAKAGNAPDCAAVDSFVLSQFMVNHVLADFTPYFSKDEVADLFPFVRTGILDKDGTIRAWWWDTDLRVLYRNKSIVPDAPQTWDGLKTAALSSVKQGMEGVLFNGGRYEGATFDWLANYWALGGKLVDDSGKPVFGEGENKQKFLKALNYYKDLVASGAAPKRVTTIANYDDLNAAAAAGTTALFIGGNWQYAQLKATLDEADFNNWTFSPIPGPTADHRSTGTGGWTIAAFSKDKGKVEMCANLARDVYMGPANALQQQLPTRKSLFDKYPVFATDANKTFSQALADGQARPGVPIYPEISNQIQIMMGDVLSGTKQPEEALDGAFKATMEAYKRL</sequence>